<feature type="compositionally biased region" description="Polar residues" evidence="1">
    <location>
        <begin position="355"/>
        <end position="398"/>
    </location>
</feature>
<sequence>MVSQRDRECVSCTIAAIANEVSSDSPASSAGLSTPKSHPAHTHKFPSFPDDINDIPTLHLTAGPVPRAMRRRRSHLQQWIEDQHHHTAHLDADSADAFDLSERGDGPASKQRVGTPCNPYLAYPHLGGPAVGPKNFNEAGSMHSYVVVDDAVDGPEGDHGDLDSEGAEHMSPPTSPVLHPAQGPVTPTKSRGGPSTLRNFHLSFRAPRVPSISITEASSASRNSSRLSLFRSPPKKGKSSVSHSKSSSLSTLNLPPRSTDDPPPTLSRGPGWKWRPSVLTHFSSATSATSSATEAPQAGLLSPDVQQPPRPSISSTVTYMSSAATKSVVDDDPKFTTPPRTMNIDSMRARRNKSPVRSAQTLFTNTPGTSSVPSLWSGPTSRSASHTNTPEASGSGSTPVLVHKESAIRILFSPKRPPAIPAAPEGDDDGEDDEGEAPLQKPSPAPQSPHIVYPSGSKGTISRLSMASLGSSRDRRKKKLVVSGIAHGDAQRTTALRHWCETFGEVTRIVRMPNSDLQVHFRKAEVAETVCRVRARVTIPSVGSVQLSWYRGDKG</sequence>
<feature type="compositionally biased region" description="Acidic residues" evidence="1">
    <location>
        <begin position="425"/>
        <end position="436"/>
    </location>
</feature>
<feature type="region of interest" description="Disordered" evidence="1">
    <location>
        <begin position="151"/>
        <end position="198"/>
    </location>
</feature>
<dbReference type="STRING" id="436010.A0A166NVS8"/>
<dbReference type="Proteomes" id="UP000076532">
    <property type="component" value="Unassembled WGS sequence"/>
</dbReference>
<organism evidence="2 3">
    <name type="scientific">Athelia psychrophila</name>
    <dbReference type="NCBI Taxonomy" id="1759441"/>
    <lineage>
        <taxon>Eukaryota</taxon>
        <taxon>Fungi</taxon>
        <taxon>Dikarya</taxon>
        <taxon>Basidiomycota</taxon>
        <taxon>Agaricomycotina</taxon>
        <taxon>Agaricomycetes</taxon>
        <taxon>Agaricomycetidae</taxon>
        <taxon>Atheliales</taxon>
        <taxon>Atheliaceae</taxon>
        <taxon>Athelia</taxon>
    </lineage>
</organism>
<feature type="region of interest" description="Disordered" evidence="1">
    <location>
        <begin position="215"/>
        <end position="315"/>
    </location>
</feature>
<feature type="region of interest" description="Disordered" evidence="1">
    <location>
        <begin position="20"/>
        <end position="53"/>
    </location>
</feature>
<feature type="compositionally biased region" description="Low complexity" evidence="1">
    <location>
        <begin position="283"/>
        <end position="293"/>
    </location>
</feature>
<proteinExistence type="predicted"/>
<keyword evidence="3" id="KW-1185">Reference proteome</keyword>
<feature type="compositionally biased region" description="Basic and acidic residues" evidence="1">
    <location>
        <begin position="156"/>
        <end position="168"/>
    </location>
</feature>
<evidence type="ECO:0000256" key="1">
    <source>
        <dbReference type="SAM" id="MobiDB-lite"/>
    </source>
</evidence>
<evidence type="ECO:0008006" key="4">
    <source>
        <dbReference type="Google" id="ProtNLM"/>
    </source>
</evidence>
<gene>
    <name evidence="2" type="ORF">FIBSPDRAFT_855984</name>
</gene>
<feature type="compositionally biased region" description="Low complexity" evidence="1">
    <location>
        <begin position="20"/>
        <end position="33"/>
    </location>
</feature>
<dbReference type="AlphaFoldDB" id="A0A166NVS8"/>
<evidence type="ECO:0000313" key="2">
    <source>
        <dbReference type="EMBL" id="KZP25428.1"/>
    </source>
</evidence>
<feature type="compositionally biased region" description="Low complexity" evidence="1">
    <location>
        <begin position="239"/>
        <end position="257"/>
    </location>
</feature>
<evidence type="ECO:0000313" key="3">
    <source>
        <dbReference type="Proteomes" id="UP000076532"/>
    </source>
</evidence>
<feature type="compositionally biased region" description="Low complexity" evidence="1">
    <location>
        <begin position="217"/>
        <end position="232"/>
    </location>
</feature>
<accession>A0A166NVS8</accession>
<dbReference type="EMBL" id="KV417521">
    <property type="protein sequence ID" value="KZP25428.1"/>
    <property type="molecule type" value="Genomic_DNA"/>
</dbReference>
<dbReference type="OrthoDB" id="3071736at2759"/>
<protein>
    <recommendedName>
        <fullName evidence="4">RRM domain-containing protein</fullName>
    </recommendedName>
</protein>
<name>A0A166NVS8_9AGAM</name>
<reference evidence="2 3" key="1">
    <citation type="journal article" date="2016" name="Mol. Biol. Evol.">
        <title>Comparative Genomics of Early-Diverging Mushroom-Forming Fungi Provides Insights into the Origins of Lignocellulose Decay Capabilities.</title>
        <authorList>
            <person name="Nagy L.G."/>
            <person name="Riley R."/>
            <person name="Tritt A."/>
            <person name="Adam C."/>
            <person name="Daum C."/>
            <person name="Floudas D."/>
            <person name="Sun H."/>
            <person name="Yadav J.S."/>
            <person name="Pangilinan J."/>
            <person name="Larsson K.H."/>
            <person name="Matsuura K."/>
            <person name="Barry K."/>
            <person name="Labutti K."/>
            <person name="Kuo R."/>
            <person name="Ohm R.A."/>
            <person name="Bhattacharya S.S."/>
            <person name="Shirouzu T."/>
            <person name="Yoshinaga Y."/>
            <person name="Martin F.M."/>
            <person name="Grigoriev I.V."/>
            <person name="Hibbett D.S."/>
        </authorList>
    </citation>
    <scope>NUCLEOTIDE SEQUENCE [LARGE SCALE GENOMIC DNA]</scope>
    <source>
        <strain evidence="2 3">CBS 109695</strain>
    </source>
</reference>
<feature type="region of interest" description="Disordered" evidence="1">
    <location>
        <begin position="347"/>
        <end position="458"/>
    </location>
</feature>